<keyword evidence="2" id="KW-0472">Membrane</keyword>
<accession>A0AAN1UVC9</accession>
<gene>
    <name evidence="3" type="ORF">DOP62_03015</name>
</gene>
<feature type="coiled-coil region" evidence="1">
    <location>
        <begin position="53"/>
        <end position="80"/>
    </location>
</feature>
<organism evidence="3 4">
    <name type="scientific">Synechococcus elongatus PCC 11801</name>
    <dbReference type="NCBI Taxonomy" id="2219813"/>
    <lineage>
        <taxon>Bacteria</taxon>
        <taxon>Bacillati</taxon>
        <taxon>Cyanobacteriota</taxon>
        <taxon>Cyanophyceae</taxon>
        <taxon>Synechococcales</taxon>
        <taxon>Synechococcaceae</taxon>
        <taxon>Synechococcus</taxon>
    </lineage>
</organism>
<proteinExistence type="predicted"/>
<keyword evidence="1" id="KW-0175">Coiled coil</keyword>
<dbReference type="RefSeq" id="WP_238154281.1">
    <property type="nucleotide sequence ID" value="NZ_CP030139.2"/>
</dbReference>
<name>A0AAN1UVC9_SYNEL</name>
<keyword evidence="2" id="KW-1133">Transmembrane helix</keyword>
<evidence type="ECO:0000313" key="3">
    <source>
        <dbReference type="EMBL" id="AZB73613.2"/>
    </source>
</evidence>
<protein>
    <submittedName>
        <fullName evidence="3">Uncharacterized protein</fullName>
    </submittedName>
</protein>
<reference evidence="3 4" key="1">
    <citation type="journal article" date="2018" name="Sci. Rep.">
        <title>Genome Features and Biochemical Characteristics of a Robust, Fast Growing and Naturally Transformable Cyanobacterium Synechococcus elongatus PCC 11801 Isolated from India.</title>
        <authorList>
            <person name="Jaiswal D."/>
            <person name="Sengupta A."/>
            <person name="Sohoni S."/>
            <person name="Sengupta S."/>
            <person name="Phadnavis A.G."/>
            <person name="Pakrasi H.B."/>
            <person name="Wangikar P.P."/>
        </authorList>
    </citation>
    <scope>NUCLEOTIDE SEQUENCE [LARGE SCALE GENOMIC DNA]</scope>
    <source>
        <strain evidence="3 4">PCC 11801</strain>
    </source>
</reference>
<feature type="transmembrane region" description="Helical" evidence="2">
    <location>
        <begin position="30"/>
        <end position="51"/>
    </location>
</feature>
<dbReference type="Proteomes" id="UP000267249">
    <property type="component" value="Chromosome"/>
</dbReference>
<evidence type="ECO:0000256" key="1">
    <source>
        <dbReference type="SAM" id="Coils"/>
    </source>
</evidence>
<dbReference type="AlphaFoldDB" id="A0AAN1UVC9"/>
<evidence type="ECO:0000313" key="4">
    <source>
        <dbReference type="Proteomes" id="UP000267249"/>
    </source>
</evidence>
<evidence type="ECO:0000256" key="2">
    <source>
        <dbReference type="SAM" id="Phobius"/>
    </source>
</evidence>
<dbReference type="EMBL" id="CP030139">
    <property type="protein sequence ID" value="AZB73613.2"/>
    <property type="molecule type" value="Genomic_DNA"/>
</dbReference>
<keyword evidence="2" id="KW-0812">Transmembrane</keyword>
<sequence>MKQPFIIAVCLRSQKKVAIIAGSIFEPSAVLTWAIAIANGILALVLLWAAGKVWRLRGNLRQWRRELRQVNRQVSTVLAAAPADLQQAADQVSQSRWQYLRLRQLWQQWQLLLKFLGLVQPWVPLFTPPKKSRAAQ</sequence>